<evidence type="ECO:0000256" key="5">
    <source>
        <dbReference type="ARBA" id="ARBA00023052"/>
    </source>
</evidence>
<dbReference type="PANTHER" id="PTHR47514:SF1">
    <property type="entry name" value="TRANSKETOLASE N-TERMINAL SECTION-RELATED"/>
    <property type="match status" value="1"/>
</dbReference>
<comment type="similarity">
    <text evidence="2">Belongs to the transketolase family.</text>
</comment>
<dbReference type="Proteomes" id="UP001499951">
    <property type="component" value="Unassembled WGS sequence"/>
</dbReference>
<feature type="domain" description="Transketolase N-terminal" evidence="6">
    <location>
        <begin position="38"/>
        <end position="296"/>
    </location>
</feature>
<dbReference type="SUPFAM" id="SSF52518">
    <property type="entry name" value="Thiamin diphosphate-binding fold (THDP-binding)"/>
    <property type="match status" value="1"/>
</dbReference>
<keyword evidence="3" id="KW-0808">Transferase</keyword>
<keyword evidence="5" id="KW-0786">Thiamine pyrophosphate</keyword>
<dbReference type="PROSITE" id="PS00801">
    <property type="entry name" value="TRANSKETOLASE_1"/>
    <property type="match status" value="1"/>
</dbReference>
<evidence type="ECO:0000313" key="7">
    <source>
        <dbReference type="EMBL" id="GAA0587655.1"/>
    </source>
</evidence>
<dbReference type="EMBL" id="BAAADD010000013">
    <property type="protein sequence ID" value="GAA0587655.1"/>
    <property type="molecule type" value="Genomic_DNA"/>
</dbReference>
<dbReference type="InterPro" id="IPR005474">
    <property type="entry name" value="Transketolase_N"/>
</dbReference>
<evidence type="ECO:0000259" key="6">
    <source>
        <dbReference type="Pfam" id="PF00456"/>
    </source>
</evidence>
<evidence type="ECO:0000256" key="2">
    <source>
        <dbReference type="ARBA" id="ARBA00007131"/>
    </source>
</evidence>
<evidence type="ECO:0000256" key="1">
    <source>
        <dbReference type="ARBA" id="ARBA00001964"/>
    </source>
</evidence>
<dbReference type="InterPro" id="IPR029061">
    <property type="entry name" value="THDP-binding"/>
</dbReference>
<keyword evidence="4" id="KW-0479">Metal-binding</keyword>
<evidence type="ECO:0000256" key="3">
    <source>
        <dbReference type="ARBA" id="ARBA00022679"/>
    </source>
</evidence>
<dbReference type="Gene3D" id="3.40.50.970">
    <property type="match status" value="1"/>
</dbReference>
<dbReference type="Pfam" id="PF00456">
    <property type="entry name" value="Transketolase_N"/>
    <property type="match status" value="1"/>
</dbReference>
<protein>
    <submittedName>
        <fullName evidence="7">Transketolase</fullName>
    </submittedName>
</protein>
<dbReference type="CDD" id="cd02012">
    <property type="entry name" value="TPP_TK"/>
    <property type="match status" value="1"/>
</dbReference>
<gene>
    <name evidence="7" type="ORF">GCM10008942_40860</name>
</gene>
<dbReference type="PANTHER" id="PTHR47514">
    <property type="entry name" value="TRANSKETOLASE N-TERMINAL SECTION-RELATED"/>
    <property type="match status" value="1"/>
</dbReference>
<name>A0ABN1FC41_9PROT</name>
<keyword evidence="8" id="KW-1185">Reference proteome</keyword>
<comment type="cofactor">
    <cofactor evidence="1">
        <name>thiamine diphosphate</name>
        <dbReference type="ChEBI" id="CHEBI:58937"/>
    </cofactor>
</comment>
<comment type="caution">
    <text evidence="7">The sequence shown here is derived from an EMBL/GenBank/DDBJ whole genome shotgun (WGS) entry which is preliminary data.</text>
</comment>
<evidence type="ECO:0000256" key="4">
    <source>
        <dbReference type="ARBA" id="ARBA00022723"/>
    </source>
</evidence>
<accession>A0ABN1FC41</accession>
<sequence length="306" mass="33326">MPICAPVKETAFETATAHPVVSAPDIEVQIAEAARFTRRHLIASIYRATSGHPGGALSCADILATLFGAELNVWPSSVNDPQRDRFVLSKGHACPTLYAIAAWHGFCDKKESLNLRKLGSPFQGHPHVKDLPWVETSTGSLGQGFSVAMGMAMGLRMQKIRARVYTLLGDGEMQEGSVWETAMCSAHHKLDNLCAIIDYNKMQSDALNEEICGIAPLADKWRAFGWEVFEIDGHDIPQILSTFHRAATTRGKPSCIIANTIKGKGVPYMEGSPAWHGSVKLSHEQAETALQALGCTAEEIKEFLDV</sequence>
<evidence type="ECO:0000313" key="8">
    <source>
        <dbReference type="Proteomes" id="UP001499951"/>
    </source>
</evidence>
<reference evidence="7 8" key="1">
    <citation type="journal article" date="2019" name="Int. J. Syst. Evol. Microbiol.">
        <title>The Global Catalogue of Microorganisms (GCM) 10K type strain sequencing project: providing services to taxonomists for standard genome sequencing and annotation.</title>
        <authorList>
            <consortium name="The Broad Institute Genomics Platform"/>
            <consortium name="The Broad Institute Genome Sequencing Center for Infectious Disease"/>
            <person name="Wu L."/>
            <person name="Ma J."/>
        </authorList>
    </citation>
    <scope>NUCLEOTIDE SEQUENCE [LARGE SCALE GENOMIC DNA]</scope>
    <source>
        <strain evidence="7 8">JCM 15089</strain>
    </source>
</reference>
<dbReference type="InterPro" id="IPR049557">
    <property type="entry name" value="Transketolase_CS"/>
</dbReference>
<organism evidence="7 8">
    <name type="scientific">Rhizomicrobium electricum</name>
    <dbReference type="NCBI Taxonomy" id="480070"/>
    <lineage>
        <taxon>Bacteria</taxon>
        <taxon>Pseudomonadati</taxon>
        <taxon>Pseudomonadota</taxon>
        <taxon>Alphaproteobacteria</taxon>
        <taxon>Micropepsales</taxon>
        <taxon>Micropepsaceae</taxon>
        <taxon>Rhizomicrobium</taxon>
    </lineage>
</organism>
<dbReference type="RefSeq" id="WP_166937476.1">
    <property type="nucleotide sequence ID" value="NZ_BAAADD010000013.1"/>
</dbReference>
<proteinExistence type="inferred from homology"/>